<accession>A0A4Y2ILN8</accession>
<dbReference type="OrthoDB" id="6471180at2759"/>
<dbReference type="Proteomes" id="UP000499080">
    <property type="component" value="Unassembled WGS sequence"/>
</dbReference>
<keyword evidence="2" id="KW-1185">Reference proteome</keyword>
<proteinExistence type="predicted"/>
<gene>
    <name evidence="1" type="ORF">AVEN_260451_1</name>
</gene>
<sequence length="125" mass="14361">MGFGESDLTDSISESNFSFIPLLGYERVHVAERPKDRGDIMIAEENGSAYGRYLFLVIGSVDRSGRFRCFFRFPGMASALRFRGWGRLLEMSKCRVSRRKGHFSDYFSNPGSAFLRKIDPELIRF</sequence>
<evidence type="ECO:0000313" key="2">
    <source>
        <dbReference type="Proteomes" id="UP000499080"/>
    </source>
</evidence>
<dbReference type="EMBL" id="BGPR01002758">
    <property type="protein sequence ID" value="GBM78524.1"/>
    <property type="molecule type" value="Genomic_DNA"/>
</dbReference>
<name>A0A4Y2ILN8_ARAVE</name>
<organism evidence="1 2">
    <name type="scientific">Araneus ventricosus</name>
    <name type="common">Orbweaver spider</name>
    <name type="synonym">Epeira ventricosa</name>
    <dbReference type="NCBI Taxonomy" id="182803"/>
    <lineage>
        <taxon>Eukaryota</taxon>
        <taxon>Metazoa</taxon>
        <taxon>Ecdysozoa</taxon>
        <taxon>Arthropoda</taxon>
        <taxon>Chelicerata</taxon>
        <taxon>Arachnida</taxon>
        <taxon>Araneae</taxon>
        <taxon>Araneomorphae</taxon>
        <taxon>Entelegynae</taxon>
        <taxon>Araneoidea</taxon>
        <taxon>Araneidae</taxon>
        <taxon>Araneus</taxon>
    </lineage>
</organism>
<evidence type="ECO:0000313" key="1">
    <source>
        <dbReference type="EMBL" id="GBM78524.1"/>
    </source>
</evidence>
<protein>
    <submittedName>
        <fullName evidence="1">Uncharacterized protein</fullName>
    </submittedName>
</protein>
<reference evidence="1 2" key="1">
    <citation type="journal article" date="2019" name="Sci. Rep.">
        <title>Orb-weaving spider Araneus ventricosus genome elucidates the spidroin gene catalogue.</title>
        <authorList>
            <person name="Kono N."/>
            <person name="Nakamura H."/>
            <person name="Ohtoshi R."/>
            <person name="Moran D.A.P."/>
            <person name="Shinohara A."/>
            <person name="Yoshida Y."/>
            <person name="Fujiwara M."/>
            <person name="Mori M."/>
            <person name="Tomita M."/>
            <person name="Arakawa K."/>
        </authorList>
    </citation>
    <scope>NUCLEOTIDE SEQUENCE [LARGE SCALE GENOMIC DNA]</scope>
</reference>
<comment type="caution">
    <text evidence="1">The sequence shown here is derived from an EMBL/GenBank/DDBJ whole genome shotgun (WGS) entry which is preliminary data.</text>
</comment>
<dbReference type="AlphaFoldDB" id="A0A4Y2ILN8"/>